<dbReference type="AlphaFoldDB" id="A0A1I1SUM0"/>
<feature type="compositionally biased region" description="Basic and acidic residues" evidence="1">
    <location>
        <begin position="11"/>
        <end position="25"/>
    </location>
</feature>
<proteinExistence type="predicted"/>
<organism evidence="2 3">
    <name type="scientific">Roseivivax sediminis</name>
    <dbReference type="NCBI Taxonomy" id="936889"/>
    <lineage>
        <taxon>Bacteria</taxon>
        <taxon>Pseudomonadati</taxon>
        <taxon>Pseudomonadota</taxon>
        <taxon>Alphaproteobacteria</taxon>
        <taxon>Rhodobacterales</taxon>
        <taxon>Roseobacteraceae</taxon>
        <taxon>Roseivivax</taxon>
    </lineage>
</organism>
<evidence type="ECO:0000256" key="1">
    <source>
        <dbReference type="SAM" id="MobiDB-lite"/>
    </source>
</evidence>
<gene>
    <name evidence="2" type="ORF">SAMN04515678_101343</name>
</gene>
<keyword evidence="3" id="KW-1185">Reference proteome</keyword>
<reference evidence="2 3" key="1">
    <citation type="submission" date="2016-10" db="EMBL/GenBank/DDBJ databases">
        <authorList>
            <person name="Varghese N."/>
            <person name="Submissions S."/>
        </authorList>
    </citation>
    <scope>NUCLEOTIDE SEQUENCE [LARGE SCALE GENOMIC DNA]</scope>
    <source>
        <strain evidence="3">YIM D21,KCTC 23444,ACCC 10710</strain>
    </source>
</reference>
<dbReference type="Proteomes" id="UP000325289">
    <property type="component" value="Unassembled WGS sequence"/>
</dbReference>
<dbReference type="EMBL" id="FOMS01000001">
    <property type="protein sequence ID" value="SFD50189.1"/>
    <property type="molecule type" value="Genomic_DNA"/>
</dbReference>
<sequence>MTKSDMSLSELLEKHDEGEFREHGSRGVPSPCSESEPEHHDPGERCQRAEQAAGLKWHGCERL</sequence>
<feature type="compositionally biased region" description="Basic and acidic residues" evidence="1">
    <location>
        <begin position="36"/>
        <end position="48"/>
    </location>
</feature>
<feature type="region of interest" description="Disordered" evidence="1">
    <location>
        <begin position="1"/>
        <end position="50"/>
    </location>
</feature>
<name>A0A1I1SUM0_9RHOB</name>
<accession>A0A1I1SUM0</accession>
<evidence type="ECO:0000313" key="3">
    <source>
        <dbReference type="Proteomes" id="UP000325289"/>
    </source>
</evidence>
<protein>
    <submittedName>
        <fullName evidence="2">Uncharacterized protein</fullName>
    </submittedName>
</protein>
<evidence type="ECO:0000313" key="2">
    <source>
        <dbReference type="EMBL" id="SFD50189.1"/>
    </source>
</evidence>